<dbReference type="AlphaFoldDB" id="A0A820TFI3"/>
<reference evidence="1" key="1">
    <citation type="submission" date="2021-02" db="EMBL/GenBank/DDBJ databases">
        <authorList>
            <person name="Nowell W R."/>
        </authorList>
    </citation>
    <scope>NUCLEOTIDE SEQUENCE</scope>
</reference>
<evidence type="ECO:0000313" key="2">
    <source>
        <dbReference type="Proteomes" id="UP000663881"/>
    </source>
</evidence>
<feature type="non-terminal residue" evidence="1">
    <location>
        <position position="1"/>
    </location>
</feature>
<evidence type="ECO:0000313" key="1">
    <source>
        <dbReference type="EMBL" id="CAF4465897.1"/>
    </source>
</evidence>
<name>A0A820TFI3_9BILA</name>
<dbReference type="Proteomes" id="UP000663881">
    <property type="component" value="Unassembled WGS sequence"/>
</dbReference>
<gene>
    <name evidence="1" type="ORF">OKA104_LOCUS54958</name>
</gene>
<protein>
    <submittedName>
        <fullName evidence="1">Uncharacterized protein</fullName>
    </submittedName>
</protein>
<accession>A0A820TFI3</accession>
<proteinExistence type="predicted"/>
<feature type="non-terminal residue" evidence="1">
    <location>
        <position position="106"/>
    </location>
</feature>
<organism evidence="1 2">
    <name type="scientific">Adineta steineri</name>
    <dbReference type="NCBI Taxonomy" id="433720"/>
    <lineage>
        <taxon>Eukaryota</taxon>
        <taxon>Metazoa</taxon>
        <taxon>Spiralia</taxon>
        <taxon>Gnathifera</taxon>
        <taxon>Rotifera</taxon>
        <taxon>Eurotatoria</taxon>
        <taxon>Bdelloidea</taxon>
        <taxon>Adinetida</taxon>
        <taxon>Adinetidae</taxon>
        <taxon>Adineta</taxon>
    </lineage>
</organism>
<comment type="caution">
    <text evidence="1">The sequence shown here is derived from an EMBL/GenBank/DDBJ whole genome shotgun (WGS) entry which is preliminary data.</text>
</comment>
<dbReference type="EMBL" id="CAJOAY010037752">
    <property type="protein sequence ID" value="CAF4465897.1"/>
    <property type="molecule type" value="Genomic_DNA"/>
</dbReference>
<sequence>KVLNFYEEQKKITLSLKVPGKMTFGSKPAIVPADFSIGKVIQWTVTECENDEHLIGNVVTERRRKPVSITLTKYHTSDFVEHQSLLMRLDLSTNKTQQRDGIYWSH</sequence>